<keyword evidence="5" id="KW-1185">Reference proteome</keyword>
<evidence type="ECO:0000313" key="4">
    <source>
        <dbReference type="EMBL" id="RUS33303.1"/>
    </source>
</evidence>
<accession>A0A433QU32</accession>
<dbReference type="InterPro" id="IPR036028">
    <property type="entry name" value="SH3-like_dom_sf"/>
</dbReference>
<evidence type="ECO:0000256" key="2">
    <source>
        <dbReference type="PROSITE-ProRule" id="PRU00192"/>
    </source>
</evidence>
<organism evidence="4 5">
    <name type="scientific">Jimgerdemannia flammicorona</name>
    <dbReference type="NCBI Taxonomy" id="994334"/>
    <lineage>
        <taxon>Eukaryota</taxon>
        <taxon>Fungi</taxon>
        <taxon>Fungi incertae sedis</taxon>
        <taxon>Mucoromycota</taxon>
        <taxon>Mucoromycotina</taxon>
        <taxon>Endogonomycetes</taxon>
        <taxon>Endogonales</taxon>
        <taxon>Endogonaceae</taxon>
        <taxon>Jimgerdemannia</taxon>
    </lineage>
</organism>
<dbReference type="GO" id="GO:0043328">
    <property type="term" value="P:protein transport to vacuole involved in ubiquitin-dependent protein catabolic process via the multivesicular body sorting pathway"/>
    <property type="evidence" value="ECO:0007669"/>
    <property type="project" value="TreeGrafter"/>
</dbReference>
<evidence type="ECO:0000259" key="3">
    <source>
        <dbReference type="PROSITE" id="PS50002"/>
    </source>
</evidence>
<dbReference type="Gene3D" id="2.30.30.40">
    <property type="entry name" value="SH3 Domains"/>
    <property type="match status" value="1"/>
</dbReference>
<dbReference type="InterPro" id="IPR001452">
    <property type="entry name" value="SH3_domain"/>
</dbReference>
<reference evidence="4 5" key="1">
    <citation type="journal article" date="2018" name="New Phytol.">
        <title>Phylogenomics of Endogonaceae and evolution of mycorrhizas within Mucoromycota.</title>
        <authorList>
            <person name="Chang Y."/>
            <person name="Desiro A."/>
            <person name="Na H."/>
            <person name="Sandor L."/>
            <person name="Lipzen A."/>
            <person name="Clum A."/>
            <person name="Barry K."/>
            <person name="Grigoriev I.V."/>
            <person name="Martin F.M."/>
            <person name="Stajich J.E."/>
            <person name="Smith M.E."/>
            <person name="Bonito G."/>
            <person name="Spatafora J.W."/>
        </authorList>
    </citation>
    <scope>NUCLEOTIDE SEQUENCE [LARGE SCALE GENOMIC DNA]</scope>
    <source>
        <strain evidence="4 5">AD002</strain>
    </source>
</reference>
<dbReference type="CDD" id="cd00174">
    <property type="entry name" value="SH3"/>
    <property type="match status" value="1"/>
</dbReference>
<keyword evidence="1 2" id="KW-0728">SH3 domain</keyword>
<evidence type="ECO:0000256" key="1">
    <source>
        <dbReference type="ARBA" id="ARBA00022443"/>
    </source>
</evidence>
<dbReference type="PROSITE" id="PS50002">
    <property type="entry name" value="SH3"/>
    <property type="match status" value="1"/>
</dbReference>
<dbReference type="PRINTS" id="PR00452">
    <property type="entry name" value="SH3DOMAIN"/>
</dbReference>
<dbReference type="InterPro" id="IPR050670">
    <property type="entry name" value="STAM"/>
</dbReference>
<protein>
    <submittedName>
        <fullName evidence="4">SH3 domain-containing protein</fullName>
    </submittedName>
</protein>
<dbReference type="GO" id="GO:0033565">
    <property type="term" value="C:ESCRT-0 complex"/>
    <property type="evidence" value="ECO:0007669"/>
    <property type="project" value="TreeGrafter"/>
</dbReference>
<name>A0A433QU32_9FUNG</name>
<proteinExistence type="predicted"/>
<dbReference type="SUPFAM" id="SSF50044">
    <property type="entry name" value="SH3-domain"/>
    <property type="match status" value="1"/>
</dbReference>
<dbReference type="AlphaFoldDB" id="A0A433QU32"/>
<dbReference type="PANTHER" id="PTHR45929:SF3">
    <property type="entry name" value="JAK PATHWAY SIGNAL TRANSDUCTION ADAPTOR MOLECULE"/>
    <property type="match status" value="1"/>
</dbReference>
<dbReference type="PANTHER" id="PTHR45929">
    <property type="entry name" value="JAK PATHWAY SIGNAL TRANSDUCTION ADAPTOR MOLECULE"/>
    <property type="match status" value="1"/>
</dbReference>
<dbReference type="SMART" id="SM00326">
    <property type="entry name" value="SH3"/>
    <property type="match status" value="1"/>
</dbReference>
<dbReference type="EMBL" id="RBNJ01001296">
    <property type="protein sequence ID" value="RUS33303.1"/>
    <property type="molecule type" value="Genomic_DNA"/>
</dbReference>
<comment type="caution">
    <text evidence="4">The sequence shown here is derived from an EMBL/GenBank/DDBJ whole genome shotgun (WGS) entry which is preliminary data.</text>
</comment>
<gene>
    <name evidence="4" type="ORF">BC938DRAFT_472159</name>
</gene>
<dbReference type="Proteomes" id="UP000274822">
    <property type="component" value="Unassembled WGS sequence"/>
</dbReference>
<evidence type="ECO:0000313" key="5">
    <source>
        <dbReference type="Proteomes" id="UP000274822"/>
    </source>
</evidence>
<feature type="domain" description="SH3" evidence="3">
    <location>
        <begin position="29"/>
        <end position="90"/>
    </location>
</feature>
<dbReference type="Pfam" id="PF00018">
    <property type="entry name" value="SH3_1"/>
    <property type="match status" value="1"/>
</dbReference>
<sequence length="90" mass="9770">MGGIIISAAEVPQPFHSASIVLTNFSIRSTDYLVKAHSDYEATQDDELTLKAGDIVKVTNKDDPDWWQGEMIGRSGNGLFPSNVGPFDVS</sequence>